<proteinExistence type="predicted"/>
<dbReference type="AlphaFoldDB" id="Q1YR66"/>
<feature type="transmembrane region" description="Helical" evidence="1">
    <location>
        <begin position="12"/>
        <end position="34"/>
    </location>
</feature>
<dbReference type="Proteomes" id="UP000005555">
    <property type="component" value="Unassembled WGS sequence"/>
</dbReference>
<evidence type="ECO:0000313" key="3">
    <source>
        <dbReference type="EMBL" id="EAS46742.1"/>
    </source>
</evidence>
<comment type="caution">
    <text evidence="3">The sequence shown here is derived from an EMBL/GenBank/DDBJ whole genome shotgun (WGS) entry which is preliminary data.</text>
</comment>
<keyword evidence="3" id="KW-0378">Hydrolase</keyword>
<protein>
    <submittedName>
        <fullName evidence="3">D-glutamate deacylase</fullName>
        <ecNumber evidence="3">3.5.1.82</ecNumber>
    </submittedName>
</protein>
<dbReference type="EC" id="3.5.1.82" evidence="3"/>
<dbReference type="NCBIfam" id="NF006560">
    <property type="entry name" value="PRK09061.1"/>
    <property type="match status" value="1"/>
</dbReference>
<accession>Q1YR66</accession>
<dbReference type="PANTHER" id="PTHR11647">
    <property type="entry name" value="HYDRANTOINASE/DIHYDROPYRIMIDINASE FAMILY MEMBER"/>
    <property type="match status" value="1"/>
</dbReference>
<dbReference type="eggNOG" id="COG3653">
    <property type="taxonomic scope" value="Bacteria"/>
</dbReference>
<dbReference type="HOGENOM" id="CLU_016107_3_0_6"/>
<evidence type="ECO:0000259" key="2">
    <source>
        <dbReference type="Pfam" id="PF07969"/>
    </source>
</evidence>
<evidence type="ECO:0000256" key="1">
    <source>
        <dbReference type="SAM" id="Phobius"/>
    </source>
</evidence>
<dbReference type="InterPro" id="IPR050378">
    <property type="entry name" value="Metallo-dep_Hydrolases_sf"/>
</dbReference>
<keyword evidence="1" id="KW-0812">Transmembrane</keyword>
<dbReference type="InterPro" id="IPR023100">
    <property type="entry name" value="D-aminoacylase_insert_dom_sf"/>
</dbReference>
<dbReference type="InterPro" id="IPR011059">
    <property type="entry name" value="Metal-dep_hydrolase_composite"/>
</dbReference>
<evidence type="ECO:0000313" key="4">
    <source>
        <dbReference type="Proteomes" id="UP000005555"/>
    </source>
</evidence>
<reference evidence="3 4" key="1">
    <citation type="submission" date="2006-03" db="EMBL/GenBank/DDBJ databases">
        <authorList>
            <person name="Giovannoni S.J."/>
            <person name="Cho J.-C."/>
            <person name="Ferriera S."/>
            <person name="Johnson J."/>
            <person name="Kravitz S."/>
            <person name="Halpern A."/>
            <person name="Remington K."/>
            <person name="Beeson K."/>
            <person name="Tran B."/>
            <person name="Rogers Y.-H."/>
            <person name="Friedman R."/>
            <person name="Venter J.C."/>
        </authorList>
    </citation>
    <scope>NUCLEOTIDE SEQUENCE [LARGE SCALE GENOMIC DNA]</scope>
    <source>
        <strain evidence="3 4">HTCC2207</strain>
    </source>
</reference>
<dbReference type="GO" id="GO:0047421">
    <property type="term" value="F:N-acyl-D-glutamate deacylase activity"/>
    <property type="evidence" value="ECO:0007669"/>
    <property type="project" value="UniProtKB-EC"/>
</dbReference>
<dbReference type="SUPFAM" id="SSF51338">
    <property type="entry name" value="Composite domain of metallo-dependent hydrolases"/>
    <property type="match status" value="1"/>
</dbReference>
<keyword evidence="1" id="KW-0472">Membrane</keyword>
<organism evidence="3 4">
    <name type="scientific">gamma proteobacterium HTCC2207</name>
    <dbReference type="NCBI Taxonomy" id="314287"/>
    <lineage>
        <taxon>Bacteria</taxon>
        <taxon>Pseudomonadati</taxon>
        <taxon>Pseudomonadota</taxon>
        <taxon>Gammaproteobacteria</taxon>
        <taxon>Cellvibrionales</taxon>
        <taxon>Porticoccaceae</taxon>
        <taxon>SAR92 clade</taxon>
    </lineage>
</organism>
<dbReference type="InterPro" id="IPR013108">
    <property type="entry name" value="Amidohydro_3"/>
</dbReference>
<dbReference type="InterPro" id="IPR032466">
    <property type="entry name" value="Metal_Hydrolase"/>
</dbReference>
<dbReference type="Gene3D" id="2.30.40.10">
    <property type="entry name" value="Urease, subunit C, domain 1"/>
    <property type="match status" value="1"/>
</dbReference>
<dbReference type="PANTHER" id="PTHR11647:SF1">
    <property type="entry name" value="COLLAPSIN RESPONSE MEDIATOR PROTEIN"/>
    <property type="match status" value="1"/>
</dbReference>
<dbReference type="Gene3D" id="3.20.20.140">
    <property type="entry name" value="Metal-dependent hydrolases"/>
    <property type="match status" value="1"/>
</dbReference>
<gene>
    <name evidence="3" type="ORF">GB2207_03859</name>
</gene>
<dbReference type="Gene3D" id="3.30.1490.130">
    <property type="entry name" value="D-aminoacylase. Domain 3"/>
    <property type="match status" value="1"/>
</dbReference>
<dbReference type="EMBL" id="AAPI01000005">
    <property type="protein sequence ID" value="EAS46742.1"/>
    <property type="molecule type" value="Genomic_DNA"/>
</dbReference>
<dbReference type="Pfam" id="PF07969">
    <property type="entry name" value="Amidohydro_3"/>
    <property type="match status" value="1"/>
</dbReference>
<sequence length="521" mass="57023">MKGKKAIQVSQIVVGLQMLFVAAFILVALFYYSFFSSASNSASNSTSNASFNEVEQYDVVIANGRVIDPETHLDARKHIGIRDGTIVAISEQPLKSEITIDATDLVVAPGFIDVHSHSPTILGQHFNVLDGVTTQLDLEAGSYPVSFYGEHLRAGAAINYGSSVGHFAVRIKVLEGIDQPYIFAGDKTVVMGSPAWMQEATPEQIEQMRLLLHKGLDEGGLGIGVLLDYMTEAVSDAELAMLFDVAGAREVPIYVHVRRGYTGDPAGLIEVIELAKSTQAALFVCHISHNAMGRIGDWLTMIDEANQAGANITTETLSYAAGGTSIGADVFRRRDWQAIFDISYEDVQWVATGEWLTKESWEKYSQEQPAGAINHHYVKEQWVETALQWPRMMVSTDALPAVDTRIPTNPNIAGTFARLLGHYVRDQNVIGLHEALAKVSLYQAQWMEQAAPLFKRKGRIQMGADADIVIFDAKTISANADYGDPYQPSTGIEHVLVAGQQVVKNGVHLEQVYAGKKLLNN</sequence>
<dbReference type="SUPFAM" id="SSF51556">
    <property type="entry name" value="Metallo-dependent hydrolases"/>
    <property type="match status" value="1"/>
</dbReference>
<dbReference type="STRING" id="314287.GB2207_03859"/>
<keyword evidence="1" id="KW-1133">Transmembrane helix</keyword>
<name>Q1YR66_9GAMM</name>
<feature type="domain" description="Amidohydrolase 3" evidence="2">
    <location>
        <begin position="297"/>
        <end position="503"/>
    </location>
</feature>
<keyword evidence="4" id="KW-1185">Reference proteome</keyword>